<protein>
    <recommendedName>
        <fullName evidence="4">Ubiquitin-like protease family profile domain-containing protein</fullName>
    </recommendedName>
</protein>
<evidence type="ECO:0000256" key="3">
    <source>
        <dbReference type="ARBA" id="ARBA00022801"/>
    </source>
</evidence>
<organism evidence="5 6">
    <name type="scientific">Triticum aestivum</name>
    <name type="common">Wheat</name>
    <dbReference type="NCBI Taxonomy" id="4565"/>
    <lineage>
        <taxon>Eukaryota</taxon>
        <taxon>Viridiplantae</taxon>
        <taxon>Streptophyta</taxon>
        <taxon>Embryophyta</taxon>
        <taxon>Tracheophyta</taxon>
        <taxon>Spermatophyta</taxon>
        <taxon>Magnoliopsida</taxon>
        <taxon>Liliopsida</taxon>
        <taxon>Poales</taxon>
        <taxon>Poaceae</taxon>
        <taxon>BOP clade</taxon>
        <taxon>Pooideae</taxon>
        <taxon>Triticodae</taxon>
        <taxon>Triticeae</taxon>
        <taxon>Triticinae</taxon>
        <taxon>Triticum</taxon>
    </lineage>
</organism>
<dbReference type="Proteomes" id="UP000280104">
    <property type="component" value="Chromosome II"/>
</dbReference>
<reference evidence="5 6" key="1">
    <citation type="submission" date="2018-05" db="EMBL/GenBank/DDBJ databases">
        <authorList>
            <person name="Thind KAUR A."/>
        </authorList>
    </citation>
    <scope>NUCLEOTIDE SEQUENCE [LARGE SCALE GENOMIC DNA]</scope>
</reference>
<gene>
    <name evidence="5" type="ORF">CAMPLR22A2D_LOCUS3582</name>
</gene>
<feature type="domain" description="Ubiquitin-like protease family profile" evidence="4">
    <location>
        <begin position="1"/>
        <end position="182"/>
    </location>
</feature>
<dbReference type="InterPro" id="IPR003653">
    <property type="entry name" value="Peptidase_C48_C"/>
</dbReference>
<proteinExistence type="inferred from homology"/>
<name>A0A7H4LK30_WHEAT</name>
<dbReference type="PANTHER" id="PTHR36479">
    <property type="entry name" value="ULP_PROTEASE DOMAIN-CONTAINING PROTEIN"/>
    <property type="match status" value="1"/>
</dbReference>
<evidence type="ECO:0000256" key="2">
    <source>
        <dbReference type="ARBA" id="ARBA00022670"/>
    </source>
</evidence>
<evidence type="ECO:0000259" key="4">
    <source>
        <dbReference type="PROSITE" id="PS50600"/>
    </source>
</evidence>
<dbReference type="EMBL" id="LS480641">
    <property type="protein sequence ID" value="SPT18968.1"/>
    <property type="molecule type" value="Genomic_DNA"/>
</dbReference>
<dbReference type="GO" id="GO:0008234">
    <property type="term" value="F:cysteine-type peptidase activity"/>
    <property type="evidence" value="ECO:0007669"/>
    <property type="project" value="InterPro"/>
</dbReference>
<dbReference type="AlphaFoldDB" id="A0A7H4LK30"/>
<evidence type="ECO:0000313" key="6">
    <source>
        <dbReference type="Proteomes" id="UP000280104"/>
    </source>
</evidence>
<dbReference type="SUPFAM" id="SSF54001">
    <property type="entry name" value="Cysteine proteinases"/>
    <property type="match status" value="1"/>
</dbReference>
<dbReference type="PANTHER" id="PTHR36479:SF10">
    <property type="entry name" value="UBIQUITIN-LIKE PROTEASE FAMILY PROFILE DOMAIN-CONTAINING PROTEIN"/>
    <property type="match status" value="1"/>
</dbReference>
<sequence>MFCSPNFIEIEGFHTSLQNFHASLKPRANLDSEVMTLYLKTFNLEQLYNKKKPKKFAFSVFMGSQLAMDPDLFDHKNCEREFRRACENNHISKSDLNKHWAVVVVNLLHKQFNVFDSVKNATDVNLLNKATTNVISNIKKVASKESSFHFDLDSFERVTLDHPKQLTHYNCGFYAILFLENFDGVVMKHFDESCIPNLRKLIVADLIKHPNNTLDPADQLKMLLKL</sequence>
<dbReference type="Pfam" id="PF02902">
    <property type="entry name" value="Peptidase_C48"/>
    <property type="match status" value="1"/>
</dbReference>
<evidence type="ECO:0000256" key="1">
    <source>
        <dbReference type="ARBA" id="ARBA00005234"/>
    </source>
</evidence>
<keyword evidence="3" id="KW-0378">Hydrolase</keyword>
<evidence type="ECO:0000313" key="5">
    <source>
        <dbReference type="EMBL" id="SPT18968.1"/>
    </source>
</evidence>
<dbReference type="Gene3D" id="3.40.395.10">
    <property type="entry name" value="Adenoviral Proteinase, Chain A"/>
    <property type="match status" value="1"/>
</dbReference>
<keyword evidence="2" id="KW-0645">Protease</keyword>
<dbReference type="InterPro" id="IPR038765">
    <property type="entry name" value="Papain-like_cys_pep_sf"/>
</dbReference>
<dbReference type="PROSITE" id="PS50600">
    <property type="entry name" value="ULP_PROTEASE"/>
    <property type="match status" value="1"/>
</dbReference>
<accession>A0A7H4LK30</accession>
<comment type="similarity">
    <text evidence="1">Belongs to the peptidase C48 family.</text>
</comment>
<dbReference type="GO" id="GO:0006508">
    <property type="term" value="P:proteolysis"/>
    <property type="evidence" value="ECO:0007669"/>
    <property type="project" value="UniProtKB-KW"/>
</dbReference>